<evidence type="ECO:0000256" key="2">
    <source>
        <dbReference type="ARBA" id="ARBA00023125"/>
    </source>
</evidence>
<gene>
    <name evidence="5" type="ORF">HM131_13125</name>
</gene>
<reference evidence="5 6" key="1">
    <citation type="submission" date="2017-04" db="EMBL/GenBank/DDBJ databases">
        <title>The whole genome sequencing and assembly of Halobacillus mangrovi strain.</title>
        <authorList>
            <person name="Lee S.-J."/>
            <person name="Park M.-K."/>
            <person name="Kim J.-Y."/>
            <person name="Lee Y.-J."/>
            <person name="Yi H."/>
            <person name="Bahn Y.-S."/>
            <person name="Kim J.F."/>
            <person name="Lee D.-W."/>
        </authorList>
    </citation>
    <scope>NUCLEOTIDE SEQUENCE [LARGE SCALE GENOMIC DNA]</scope>
    <source>
        <strain evidence="5 6">KTB 131</strain>
    </source>
</reference>
<dbReference type="PROSITE" id="PS00356">
    <property type="entry name" value="HTH_LACI_1"/>
    <property type="match status" value="1"/>
</dbReference>
<dbReference type="CDD" id="cd19975">
    <property type="entry name" value="PBP1_CcpA-like"/>
    <property type="match status" value="1"/>
</dbReference>
<evidence type="ECO:0000259" key="4">
    <source>
        <dbReference type="PROSITE" id="PS50932"/>
    </source>
</evidence>
<evidence type="ECO:0000256" key="1">
    <source>
        <dbReference type="ARBA" id="ARBA00023015"/>
    </source>
</evidence>
<dbReference type="Pfam" id="PF00356">
    <property type="entry name" value="LacI"/>
    <property type="match status" value="1"/>
</dbReference>
<keyword evidence="6" id="KW-1185">Reference proteome</keyword>
<organism evidence="5 6">
    <name type="scientific">Halobacillus mangrovi</name>
    <dbReference type="NCBI Taxonomy" id="402384"/>
    <lineage>
        <taxon>Bacteria</taxon>
        <taxon>Bacillati</taxon>
        <taxon>Bacillota</taxon>
        <taxon>Bacilli</taxon>
        <taxon>Bacillales</taxon>
        <taxon>Bacillaceae</taxon>
        <taxon>Halobacillus</taxon>
    </lineage>
</organism>
<dbReference type="OrthoDB" id="9784962at2"/>
<dbReference type="Pfam" id="PF00532">
    <property type="entry name" value="Peripla_BP_1"/>
    <property type="match status" value="1"/>
</dbReference>
<evidence type="ECO:0000313" key="6">
    <source>
        <dbReference type="Proteomes" id="UP000192527"/>
    </source>
</evidence>
<dbReference type="AlphaFoldDB" id="A0A1W5ZWV9"/>
<dbReference type="RefSeq" id="WP_085030192.1">
    <property type="nucleotide sequence ID" value="NZ_CP020772.1"/>
</dbReference>
<sequence>MNPTIQDVAKAANVSIATVSRVLNNQPGFSEKTRIKVLEAIEELGYQPNAIARGLVNRNTGTIGVLFPSVSGMLSAEVLHGIEARAHEQGYSVIVCNTAADPEKTLRYIQLLSEKRVDGLVFVSEEVTEDYYKAFQRMGVPVALVLTQSYKYPLPYVKVDDSHAAYTATRYLIDSGHKHIGMISGNPTELMAGMGRIEGFKRALLEAGLPYSDSLVETSTSFTYENGVENFPKLMERHPEITAVFAASDEIAIGAIAAAYKMDIQIPEDVSIIGYDNLKHAEMSIPPLTTVAQPFQRMGEKAIEMVLAMKQEKNTESSILSHELVERDSVKKIN</sequence>
<dbReference type="Gene3D" id="1.10.260.40">
    <property type="entry name" value="lambda repressor-like DNA-binding domains"/>
    <property type="match status" value="1"/>
</dbReference>
<dbReference type="InterPro" id="IPR028082">
    <property type="entry name" value="Peripla_BP_I"/>
</dbReference>
<dbReference type="Gene3D" id="3.40.50.2300">
    <property type="match status" value="2"/>
</dbReference>
<evidence type="ECO:0000313" key="5">
    <source>
        <dbReference type="EMBL" id="ARI77731.1"/>
    </source>
</evidence>
<dbReference type="Proteomes" id="UP000192527">
    <property type="component" value="Chromosome"/>
</dbReference>
<dbReference type="InterPro" id="IPR010982">
    <property type="entry name" value="Lambda_DNA-bd_dom_sf"/>
</dbReference>
<dbReference type="PROSITE" id="PS50932">
    <property type="entry name" value="HTH_LACI_2"/>
    <property type="match status" value="1"/>
</dbReference>
<dbReference type="STRING" id="402384.HM131_13125"/>
<dbReference type="PRINTS" id="PR00036">
    <property type="entry name" value="HTHLACI"/>
</dbReference>
<dbReference type="KEGG" id="hmn:HM131_13125"/>
<dbReference type="PANTHER" id="PTHR30146">
    <property type="entry name" value="LACI-RELATED TRANSCRIPTIONAL REPRESSOR"/>
    <property type="match status" value="1"/>
</dbReference>
<name>A0A1W5ZWV9_9BACI</name>
<evidence type="ECO:0000256" key="3">
    <source>
        <dbReference type="ARBA" id="ARBA00023163"/>
    </source>
</evidence>
<dbReference type="SUPFAM" id="SSF47413">
    <property type="entry name" value="lambda repressor-like DNA-binding domains"/>
    <property type="match status" value="1"/>
</dbReference>
<dbReference type="GO" id="GO:0000976">
    <property type="term" value="F:transcription cis-regulatory region binding"/>
    <property type="evidence" value="ECO:0007669"/>
    <property type="project" value="TreeGrafter"/>
</dbReference>
<dbReference type="PANTHER" id="PTHR30146:SF109">
    <property type="entry name" value="HTH-TYPE TRANSCRIPTIONAL REGULATOR GALS"/>
    <property type="match status" value="1"/>
</dbReference>
<dbReference type="EMBL" id="CP020772">
    <property type="protein sequence ID" value="ARI77731.1"/>
    <property type="molecule type" value="Genomic_DNA"/>
</dbReference>
<dbReference type="CDD" id="cd01392">
    <property type="entry name" value="HTH_LacI"/>
    <property type="match status" value="1"/>
</dbReference>
<accession>A0A1W5ZWV9</accession>
<keyword evidence="3" id="KW-0804">Transcription</keyword>
<dbReference type="GO" id="GO:0003700">
    <property type="term" value="F:DNA-binding transcription factor activity"/>
    <property type="evidence" value="ECO:0007669"/>
    <property type="project" value="TreeGrafter"/>
</dbReference>
<keyword evidence="1" id="KW-0805">Transcription regulation</keyword>
<dbReference type="InterPro" id="IPR001761">
    <property type="entry name" value="Peripla_BP/Lac1_sug-bd_dom"/>
</dbReference>
<feature type="domain" description="HTH lacI-type" evidence="4">
    <location>
        <begin position="3"/>
        <end position="57"/>
    </location>
</feature>
<dbReference type="SUPFAM" id="SSF53822">
    <property type="entry name" value="Periplasmic binding protein-like I"/>
    <property type="match status" value="1"/>
</dbReference>
<dbReference type="SMART" id="SM00354">
    <property type="entry name" value="HTH_LACI"/>
    <property type="match status" value="1"/>
</dbReference>
<dbReference type="InterPro" id="IPR000843">
    <property type="entry name" value="HTH_LacI"/>
</dbReference>
<proteinExistence type="predicted"/>
<keyword evidence="2" id="KW-0238">DNA-binding</keyword>
<protein>
    <submittedName>
        <fullName evidence="5">LacI family transcriptional regulator</fullName>
    </submittedName>
</protein>